<feature type="domain" description="Methionyl/Valyl/Leucyl/Isoleucyl-tRNA synthetase anticodon-binding" evidence="8">
    <location>
        <begin position="89"/>
        <end position="211"/>
    </location>
</feature>
<evidence type="ECO:0000256" key="6">
    <source>
        <dbReference type="ARBA" id="ARBA00023146"/>
    </source>
</evidence>
<dbReference type="Pfam" id="PF08264">
    <property type="entry name" value="Anticodon_1"/>
    <property type="match status" value="1"/>
</dbReference>
<evidence type="ECO:0000256" key="3">
    <source>
        <dbReference type="ARBA" id="ARBA00022741"/>
    </source>
</evidence>
<dbReference type="AlphaFoldDB" id="U6M6X2"/>
<gene>
    <name evidence="9" type="ORF">EMWEY_00048570</name>
</gene>
<keyword evidence="10" id="KW-1185">Reference proteome</keyword>
<reference evidence="9" key="2">
    <citation type="submission" date="2013-10" db="EMBL/GenBank/DDBJ databases">
        <authorList>
            <person name="Aslett M."/>
        </authorList>
    </citation>
    <scope>NUCLEOTIDE SEQUENCE [LARGE SCALE GENOMIC DNA]</scope>
    <source>
        <strain evidence="9">Weybridge</strain>
    </source>
</reference>
<organism evidence="9 10">
    <name type="scientific">Eimeria maxima</name>
    <name type="common">Coccidian parasite</name>
    <dbReference type="NCBI Taxonomy" id="5804"/>
    <lineage>
        <taxon>Eukaryota</taxon>
        <taxon>Sar</taxon>
        <taxon>Alveolata</taxon>
        <taxon>Apicomplexa</taxon>
        <taxon>Conoidasida</taxon>
        <taxon>Coccidia</taxon>
        <taxon>Eucoccidiorida</taxon>
        <taxon>Eimeriorina</taxon>
        <taxon>Eimeriidae</taxon>
        <taxon>Eimeria</taxon>
    </lineage>
</organism>
<comment type="similarity">
    <text evidence="1">Belongs to the class-I aminoacyl-tRNA synthetase family.</text>
</comment>
<dbReference type="VEuPathDB" id="ToxoDB:EMWEY_00048570"/>
<accession>U6M6X2</accession>
<name>U6M6X2_EIMMA</name>
<dbReference type="SUPFAM" id="SSF47323">
    <property type="entry name" value="Anticodon-binding domain of a subclass of class I aminoacyl-tRNA synthetases"/>
    <property type="match status" value="1"/>
</dbReference>
<dbReference type="Proteomes" id="UP000030763">
    <property type="component" value="Unassembled WGS sequence"/>
</dbReference>
<evidence type="ECO:0000256" key="5">
    <source>
        <dbReference type="ARBA" id="ARBA00022917"/>
    </source>
</evidence>
<keyword evidence="3" id="KW-0547">Nucleotide-binding</keyword>
<dbReference type="PANTHER" id="PTHR45794:SF1">
    <property type="entry name" value="LEUCINE--TRNA LIGASE, CYTOPLASMIC"/>
    <property type="match status" value="1"/>
</dbReference>
<dbReference type="PANTHER" id="PTHR45794">
    <property type="entry name" value="LEUCYL-TRNA SYNTHETASE"/>
    <property type="match status" value="1"/>
</dbReference>
<evidence type="ECO:0000256" key="4">
    <source>
        <dbReference type="ARBA" id="ARBA00022840"/>
    </source>
</evidence>
<evidence type="ECO:0000256" key="1">
    <source>
        <dbReference type="ARBA" id="ARBA00005594"/>
    </source>
</evidence>
<keyword evidence="4" id="KW-0067">ATP-binding</keyword>
<keyword evidence="2" id="KW-0436">Ligase</keyword>
<feature type="compositionally biased region" description="Low complexity" evidence="7">
    <location>
        <begin position="225"/>
        <end position="234"/>
    </location>
</feature>
<dbReference type="RefSeq" id="XP_013334845.1">
    <property type="nucleotide sequence ID" value="XM_013479391.1"/>
</dbReference>
<dbReference type="InterPro" id="IPR004493">
    <property type="entry name" value="Leu-tRNA-synth_Ia_arc/euk"/>
</dbReference>
<dbReference type="OMA" id="HRKFQIL"/>
<dbReference type="GO" id="GO:0005524">
    <property type="term" value="F:ATP binding"/>
    <property type="evidence" value="ECO:0007669"/>
    <property type="project" value="UniProtKB-KW"/>
</dbReference>
<dbReference type="EMBL" id="HG719521">
    <property type="protein sequence ID" value="CDJ58199.1"/>
    <property type="molecule type" value="Genomic_DNA"/>
</dbReference>
<proteinExistence type="inferred from homology"/>
<dbReference type="GeneID" id="25338843"/>
<dbReference type="GO" id="GO:0004823">
    <property type="term" value="F:leucine-tRNA ligase activity"/>
    <property type="evidence" value="ECO:0007669"/>
    <property type="project" value="InterPro"/>
</dbReference>
<evidence type="ECO:0000256" key="7">
    <source>
        <dbReference type="SAM" id="MobiDB-lite"/>
    </source>
</evidence>
<evidence type="ECO:0000313" key="10">
    <source>
        <dbReference type="Proteomes" id="UP000030763"/>
    </source>
</evidence>
<sequence>MAKVRPSVTAAPAAAATDDDADASGVVSFACNGMVLVDAEKMSDSLDDANFQRETANSAVTRLFLLKNLALDFVENKLDLREGPFTAADELFLNEIGLCVRSAAAAYDALQYREALKAAFYELAIKRDLYRQLVDKEKMHKDLVKKWLQVQAVILSPIAPHISEYLWSFVLKEKGLVVDAEWPSIPYDAVLHRKFQILFTCVEDFRRAKEKTLQAAAGGRKKGKQQQQQQPQQQPQLTHAVVYIAKEYNPLQQKVLKVLQQIPLQQNPQGQMEAPADFMNHLKSAPELQDLNPNQKKEAMAFASYQMRDELKACGPSALNLQLPFSEEELFKTHEKFLLSALDLSSIELRNSEEPSPIDTTNCRLLAKPARPSIFFTSA</sequence>
<feature type="region of interest" description="Disordered" evidence="7">
    <location>
        <begin position="213"/>
        <end position="234"/>
    </location>
</feature>
<evidence type="ECO:0000313" key="9">
    <source>
        <dbReference type="EMBL" id="CDJ58199.1"/>
    </source>
</evidence>
<dbReference type="InterPro" id="IPR013155">
    <property type="entry name" value="M/V/L/I-tRNA-synth_anticd-bd"/>
</dbReference>
<evidence type="ECO:0000256" key="2">
    <source>
        <dbReference type="ARBA" id="ARBA00022598"/>
    </source>
</evidence>
<evidence type="ECO:0000259" key="8">
    <source>
        <dbReference type="Pfam" id="PF08264"/>
    </source>
</evidence>
<dbReference type="GO" id="GO:0006429">
    <property type="term" value="P:leucyl-tRNA aminoacylation"/>
    <property type="evidence" value="ECO:0007669"/>
    <property type="project" value="InterPro"/>
</dbReference>
<protein>
    <recommendedName>
        <fullName evidence="8">Methionyl/Valyl/Leucyl/Isoleucyl-tRNA synthetase anticodon-binding domain-containing protein</fullName>
    </recommendedName>
</protein>
<keyword evidence="6" id="KW-0030">Aminoacyl-tRNA synthetase</keyword>
<dbReference type="Gene3D" id="1.10.730.10">
    <property type="entry name" value="Isoleucyl-tRNA Synthetase, Domain 1"/>
    <property type="match status" value="1"/>
</dbReference>
<dbReference type="InterPro" id="IPR009080">
    <property type="entry name" value="tRNAsynth_Ia_anticodon-bd"/>
</dbReference>
<reference evidence="9" key="1">
    <citation type="submission" date="2013-10" db="EMBL/GenBank/DDBJ databases">
        <title>Genomic analysis of the causative agents of coccidiosis in chickens.</title>
        <authorList>
            <person name="Reid A.J."/>
            <person name="Blake D."/>
            <person name="Billington K."/>
            <person name="Browne H."/>
            <person name="Dunn M."/>
            <person name="Hung S."/>
            <person name="Kawahara F."/>
            <person name="Miranda-Saavedra D."/>
            <person name="Mourier T."/>
            <person name="Nagra H."/>
            <person name="Otto T.D."/>
            <person name="Rawlings N."/>
            <person name="Sanchez A."/>
            <person name="Sanders M."/>
            <person name="Subramaniam C."/>
            <person name="Tay Y."/>
            <person name="Dear P."/>
            <person name="Doerig C."/>
            <person name="Gruber A."/>
            <person name="Parkinson J."/>
            <person name="Shirley M."/>
            <person name="Wan K.L."/>
            <person name="Berriman M."/>
            <person name="Tomley F."/>
            <person name="Pain A."/>
        </authorList>
    </citation>
    <scope>NUCLEOTIDE SEQUENCE [LARGE SCALE GENOMIC DNA]</scope>
    <source>
        <strain evidence="9">Weybridge</strain>
    </source>
</reference>
<keyword evidence="5" id="KW-0648">Protein biosynthesis</keyword>
<dbReference type="OrthoDB" id="10249672at2759"/>